<dbReference type="Pfam" id="PF13506">
    <property type="entry name" value="Glyco_transf_21"/>
    <property type="match status" value="1"/>
</dbReference>
<comment type="pathway">
    <text evidence="2">Lipid metabolism; sphingolipid metabolism.</text>
</comment>
<evidence type="ECO:0000256" key="1">
    <source>
        <dbReference type="ARBA" id="ARBA00004141"/>
    </source>
</evidence>
<dbReference type="KEGG" id="cyj:Cyan7822_4476"/>
<keyword evidence="7 9" id="KW-1133">Transmembrane helix</keyword>
<dbReference type="RefSeq" id="WP_013324450.1">
    <property type="nucleotide sequence ID" value="NC_014501.1"/>
</dbReference>
<dbReference type="PANTHER" id="PTHR12726">
    <property type="entry name" value="CERAMIDE GLUCOSYLTRANSFERASE"/>
    <property type="match status" value="1"/>
</dbReference>
<proteinExistence type="predicted"/>
<feature type="transmembrane region" description="Helical" evidence="9">
    <location>
        <begin position="306"/>
        <end position="330"/>
    </location>
</feature>
<dbReference type="AlphaFoldDB" id="E0UC49"/>
<evidence type="ECO:0000256" key="3">
    <source>
        <dbReference type="ARBA" id="ARBA00004991"/>
    </source>
</evidence>
<sequence length="374" mass="42357">MITVLQIILLLLITASIVFYSGCALCTLGFKRNRPSVFPSFHEPVSILISVCGLDSDAAANWGSFCQQDYPNYEVLFGVMDKQDQAIPILKEIVAQYPERAQLFYDLPARGINHKISNMMYLYEASQHEIVVLADSDIQVTPNYLTTVTAPLADPSIGLVTCGYFDYNPKTLGAALAAYGRCLDFIPSVLVARFLDKGIKFAIGPTMVTRKTILEKYGGLQRVVNRIADDYQMGKMTAELGYRVELSEYILNNDCTNDTIKDVFLRELRWARTVRLNRGSEYYGLIFSYGTVYSLLLLLLSPGNSLAILFSTIALSLRLIQALIAIYYFNSPKLLKWLWLLPFRDIMSFIIWLSGTVGRRMYWRGRWLEITNEG</sequence>
<keyword evidence="5 10" id="KW-0808">Transferase</keyword>
<dbReference type="GO" id="GO:0008120">
    <property type="term" value="F:ceramide glucosyltransferase activity"/>
    <property type="evidence" value="ECO:0007669"/>
    <property type="project" value="TreeGrafter"/>
</dbReference>
<dbReference type="OrthoDB" id="9814255at2"/>
<evidence type="ECO:0000256" key="5">
    <source>
        <dbReference type="ARBA" id="ARBA00022679"/>
    </source>
</evidence>
<dbReference type="CAZy" id="GT21">
    <property type="family name" value="Glycosyltransferase Family 21"/>
</dbReference>
<dbReference type="InterPro" id="IPR029044">
    <property type="entry name" value="Nucleotide-diphossugar_trans"/>
</dbReference>
<evidence type="ECO:0000256" key="7">
    <source>
        <dbReference type="ARBA" id="ARBA00022989"/>
    </source>
</evidence>
<keyword evidence="6 9" id="KW-0812">Transmembrane</keyword>
<evidence type="ECO:0000256" key="2">
    <source>
        <dbReference type="ARBA" id="ARBA00004760"/>
    </source>
</evidence>
<dbReference type="STRING" id="497965.Cyan7822_4476"/>
<keyword evidence="8 9" id="KW-0472">Membrane</keyword>
<reference evidence="11" key="1">
    <citation type="journal article" date="2011" name="MBio">
        <title>Novel metabolic attributes of the genus Cyanothece, comprising a group of unicellular nitrogen-fixing Cyanobacteria.</title>
        <authorList>
            <person name="Bandyopadhyay A."/>
            <person name="Elvitigala T."/>
            <person name="Welsh E."/>
            <person name="Stockel J."/>
            <person name="Liberton M."/>
            <person name="Min H."/>
            <person name="Sherman L.A."/>
            <person name="Pakrasi H.B."/>
        </authorList>
    </citation>
    <scope>NUCLEOTIDE SEQUENCE [LARGE SCALE GENOMIC DNA]</scope>
    <source>
        <strain evidence="11">PCC 7822</strain>
    </source>
</reference>
<evidence type="ECO:0000256" key="4">
    <source>
        <dbReference type="ARBA" id="ARBA00022676"/>
    </source>
</evidence>
<dbReference type="GO" id="GO:0006679">
    <property type="term" value="P:glucosylceramide biosynthetic process"/>
    <property type="evidence" value="ECO:0007669"/>
    <property type="project" value="TreeGrafter"/>
</dbReference>
<dbReference type="SUPFAM" id="SSF53448">
    <property type="entry name" value="Nucleotide-diphospho-sugar transferases"/>
    <property type="match status" value="1"/>
</dbReference>
<feature type="transmembrane region" description="Helical" evidence="9">
    <location>
        <begin position="282"/>
        <end position="300"/>
    </location>
</feature>
<evidence type="ECO:0000313" key="10">
    <source>
        <dbReference type="EMBL" id="ADN16387.1"/>
    </source>
</evidence>
<comment type="pathway">
    <text evidence="3">Sphingolipid metabolism.</text>
</comment>
<dbReference type="eggNOG" id="COG1215">
    <property type="taxonomic scope" value="Bacteria"/>
</dbReference>
<dbReference type="EMBL" id="CP002198">
    <property type="protein sequence ID" value="ADN16387.1"/>
    <property type="molecule type" value="Genomic_DNA"/>
</dbReference>
<accession>E0UC49</accession>
<evidence type="ECO:0000313" key="11">
    <source>
        <dbReference type="Proteomes" id="UP000008206"/>
    </source>
</evidence>
<dbReference type="Gene3D" id="3.90.550.10">
    <property type="entry name" value="Spore Coat Polysaccharide Biosynthesis Protein SpsA, Chain A"/>
    <property type="match status" value="1"/>
</dbReference>
<feature type="transmembrane region" description="Helical" evidence="9">
    <location>
        <begin position="337"/>
        <end position="355"/>
    </location>
</feature>
<name>E0UC49_GLOV7</name>
<dbReference type="InterPro" id="IPR025993">
    <property type="entry name" value="Ceramide_glucosylTrfase"/>
</dbReference>
<dbReference type="PANTHER" id="PTHR12726:SF0">
    <property type="entry name" value="CERAMIDE GLUCOSYLTRANSFERASE"/>
    <property type="match status" value="1"/>
</dbReference>
<evidence type="ECO:0000256" key="8">
    <source>
        <dbReference type="ARBA" id="ARBA00023136"/>
    </source>
</evidence>
<comment type="subcellular location">
    <subcellularLocation>
        <location evidence="1">Membrane</location>
        <topology evidence="1">Multi-pass membrane protein</topology>
    </subcellularLocation>
</comment>
<dbReference type="CDD" id="cd02520">
    <property type="entry name" value="Glucosylceramide_synthase"/>
    <property type="match status" value="1"/>
</dbReference>
<organism evidence="10 11">
    <name type="scientific">Gloeothece verrucosa (strain PCC 7822)</name>
    <name type="common">Cyanothece sp. (strain PCC 7822)</name>
    <dbReference type="NCBI Taxonomy" id="497965"/>
    <lineage>
        <taxon>Bacteria</taxon>
        <taxon>Bacillati</taxon>
        <taxon>Cyanobacteriota</taxon>
        <taxon>Cyanophyceae</taxon>
        <taxon>Oscillatoriophycideae</taxon>
        <taxon>Chroococcales</taxon>
        <taxon>Aphanothecaceae</taxon>
        <taxon>Gloeothece</taxon>
        <taxon>Gloeothece verrucosa</taxon>
    </lineage>
</organism>
<gene>
    <name evidence="10" type="ordered locus">Cyan7822_4476</name>
</gene>
<dbReference type="Proteomes" id="UP000008206">
    <property type="component" value="Chromosome"/>
</dbReference>
<keyword evidence="4" id="KW-0328">Glycosyltransferase</keyword>
<feature type="transmembrane region" description="Helical" evidence="9">
    <location>
        <begin position="6"/>
        <end position="30"/>
    </location>
</feature>
<dbReference type="GO" id="GO:0016020">
    <property type="term" value="C:membrane"/>
    <property type="evidence" value="ECO:0007669"/>
    <property type="project" value="UniProtKB-SubCell"/>
</dbReference>
<keyword evidence="11" id="KW-1185">Reference proteome</keyword>
<dbReference type="HOGENOM" id="CLU_030898_2_0_3"/>
<protein>
    <submittedName>
        <fullName evidence="10">Glycosyl transferase family 2</fullName>
    </submittedName>
</protein>
<evidence type="ECO:0000256" key="9">
    <source>
        <dbReference type="SAM" id="Phobius"/>
    </source>
</evidence>
<evidence type="ECO:0000256" key="6">
    <source>
        <dbReference type="ARBA" id="ARBA00022692"/>
    </source>
</evidence>